<name>A0A4Y1ZXJ4_ARAVE</name>
<proteinExistence type="predicted"/>
<gene>
    <name evidence="1" type="ORF">AVEN_115172_1</name>
</gene>
<comment type="caution">
    <text evidence="1">The sequence shown here is derived from an EMBL/GenBank/DDBJ whole genome shotgun (WGS) entry which is preliminary data.</text>
</comment>
<evidence type="ECO:0000313" key="2">
    <source>
        <dbReference type="Proteomes" id="UP000499080"/>
    </source>
</evidence>
<accession>A0A4Y1ZXJ4</accession>
<reference evidence="1 2" key="1">
    <citation type="journal article" date="2019" name="Sci. Rep.">
        <title>Orb-weaving spider Araneus ventricosus genome elucidates the spidroin gene catalogue.</title>
        <authorList>
            <person name="Kono N."/>
            <person name="Nakamura H."/>
            <person name="Ohtoshi R."/>
            <person name="Moran D.A.P."/>
            <person name="Shinohara A."/>
            <person name="Yoshida Y."/>
            <person name="Fujiwara M."/>
            <person name="Mori M."/>
            <person name="Tomita M."/>
            <person name="Arakawa K."/>
        </authorList>
    </citation>
    <scope>NUCLEOTIDE SEQUENCE [LARGE SCALE GENOMIC DNA]</scope>
</reference>
<evidence type="ECO:0000313" key="1">
    <source>
        <dbReference type="EMBL" id="GBL72188.1"/>
    </source>
</evidence>
<sequence>MKLHLHEKDYLIVLMNMIGIKKIRAIPYAYKERFSINRWAGLVHDYLIGPSSYLLVTRIGARIPSYCKKPCWPTSLCLFKAKSSTNIMVLMNILTLMSDITWNQTGG</sequence>
<keyword evidence="2" id="KW-1185">Reference proteome</keyword>
<protein>
    <submittedName>
        <fullName evidence="1">Uncharacterized protein</fullName>
    </submittedName>
</protein>
<dbReference type="EMBL" id="BGPR01000001">
    <property type="protein sequence ID" value="GBL72188.1"/>
    <property type="molecule type" value="Genomic_DNA"/>
</dbReference>
<dbReference type="Proteomes" id="UP000499080">
    <property type="component" value="Unassembled WGS sequence"/>
</dbReference>
<dbReference type="AlphaFoldDB" id="A0A4Y1ZXJ4"/>
<organism evidence="1 2">
    <name type="scientific">Araneus ventricosus</name>
    <name type="common">Orbweaver spider</name>
    <name type="synonym">Epeira ventricosa</name>
    <dbReference type="NCBI Taxonomy" id="182803"/>
    <lineage>
        <taxon>Eukaryota</taxon>
        <taxon>Metazoa</taxon>
        <taxon>Ecdysozoa</taxon>
        <taxon>Arthropoda</taxon>
        <taxon>Chelicerata</taxon>
        <taxon>Arachnida</taxon>
        <taxon>Araneae</taxon>
        <taxon>Araneomorphae</taxon>
        <taxon>Entelegynae</taxon>
        <taxon>Araneoidea</taxon>
        <taxon>Araneidae</taxon>
        <taxon>Araneus</taxon>
    </lineage>
</organism>